<keyword evidence="14" id="KW-1185">Reference proteome</keyword>
<evidence type="ECO:0000313" key="13">
    <source>
        <dbReference type="EMBL" id="KAJ9600932.1"/>
    </source>
</evidence>
<organism evidence="13 14">
    <name type="scientific">Diploptera punctata</name>
    <name type="common">Pacific beetle cockroach</name>
    <dbReference type="NCBI Taxonomy" id="6984"/>
    <lineage>
        <taxon>Eukaryota</taxon>
        <taxon>Metazoa</taxon>
        <taxon>Ecdysozoa</taxon>
        <taxon>Arthropoda</taxon>
        <taxon>Hexapoda</taxon>
        <taxon>Insecta</taxon>
        <taxon>Pterygota</taxon>
        <taxon>Neoptera</taxon>
        <taxon>Polyneoptera</taxon>
        <taxon>Dictyoptera</taxon>
        <taxon>Blattodea</taxon>
        <taxon>Blaberoidea</taxon>
        <taxon>Blaberidae</taxon>
        <taxon>Diplopterinae</taxon>
        <taxon>Diploptera</taxon>
    </lineage>
</organism>
<feature type="transmembrane region" description="Helical" evidence="11">
    <location>
        <begin position="200"/>
        <end position="220"/>
    </location>
</feature>
<evidence type="ECO:0000259" key="12">
    <source>
        <dbReference type="PROSITE" id="PS50939"/>
    </source>
</evidence>
<feature type="transmembrane region" description="Helical" evidence="11">
    <location>
        <begin position="12"/>
        <end position="35"/>
    </location>
</feature>
<protein>
    <recommendedName>
        <fullName evidence="12">Cytochrome b561 domain-containing protein</fullName>
    </recommendedName>
</protein>
<feature type="transmembrane region" description="Helical" evidence="11">
    <location>
        <begin position="55"/>
        <end position="75"/>
    </location>
</feature>
<keyword evidence="10 11" id="KW-0472">Membrane</keyword>
<proteinExistence type="predicted"/>
<dbReference type="Proteomes" id="UP001233999">
    <property type="component" value="Unassembled WGS sequence"/>
</dbReference>
<dbReference type="PANTHER" id="PTHR10106">
    <property type="entry name" value="CYTOCHROME B561-RELATED"/>
    <property type="match status" value="1"/>
</dbReference>
<dbReference type="InterPro" id="IPR006593">
    <property type="entry name" value="Cyt_b561/ferric_Rdtase_TM"/>
</dbReference>
<comment type="caution">
    <text evidence="13">The sequence shown here is derived from an EMBL/GenBank/DDBJ whole genome shotgun (WGS) entry which is preliminary data.</text>
</comment>
<feature type="transmembrane region" description="Helical" evidence="11">
    <location>
        <begin position="126"/>
        <end position="147"/>
    </location>
</feature>
<keyword evidence="8 11" id="KW-1133">Transmembrane helix</keyword>
<dbReference type="Pfam" id="PF03188">
    <property type="entry name" value="Cytochrom_B561"/>
    <property type="match status" value="1"/>
</dbReference>
<keyword evidence="3" id="KW-0813">Transport</keyword>
<dbReference type="PROSITE" id="PS50939">
    <property type="entry name" value="CYTOCHROME_B561"/>
    <property type="match status" value="1"/>
</dbReference>
<accession>A0AAD8AMH4</accession>
<dbReference type="GO" id="GO:0016020">
    <property type="term" value="C:membrane"/>
    <property type="evidence" value="ECO:0007669"/>
    <property type="project" value="UniProtKB-SubCell"/>
</dbReference>
<evidence type="ECO:0000256" key="1">
    <source>
        <dbReference type="ARBA" id="ARBA00001970"/>
    </source>
</evidence>
<evidence type="ECO:0000256" key="4">
    <source>
        <dbReference type="ARBA" id="ARBA00022617"/>
    </source>
</evidence>
<dbReference type="PANTHER" id="PTHR10106:SF0">
    <property type="entry name" value="LD36721P"/>
    <property type="match status" value="1"/>
</dbReference>
<keyword evidence="6" id="KW-0479">Metal-binding</keyword>
<evidence type="ECO:0000256" key="6">
    <source>
        <dbReference type="ARBA" id="ARBA00022723"/>
    </source>
</evidence>
<feature type="transmembrane region" description="Helical" evidence="11">
    <location>
        <begin position="87"/>
        <end position="106"/>
    </location>
</feature>
<comment type="cofactor">
    <cofactor evidence="1">
        <name>heme b</name>
        <dbReference type="ChEBI" id="CHEBI:60344"/>
    </cofactor>
</comment>
<name>A0AAD8AMH4_DIPPU</name>
<keyword evidence="7" id="KW-0249">Electron transport</keyword>
<evidence type="ECO:0000256" key="8">
    <source>
        <dbReference type="ARBA" id="ARBA00022989"/>
    </source>
</evidence>
<dbReference type="GO" id="GO:0046872">
    <property type="term" value="F:metal ion binding"/>
    <property type="evidence" value="ECO:0007669"/>
    <property type="project" value="UniProtKB-KW"/>
</dbReference>
<keyword evidence="4" id="KW-0349">Heme</keyword>
<evidence type="ECO:0000256" key="2">
    <source>
        <dbReference type="ARBA" id="ARBA00004141"/>
    </source>
</evidence>
<dbReference type="FunFam" id="1.20.120.1770:FF:000001">
    <property type="entry name" value="Cytochrome b reductase 1"/>
    <property type="match status" value="1"/>
</dbReference>
<evidence type="ECO:0000256" key="7">
    <source>
        <dbReference type="ARBA" id="ARBA00022982"/>
    </source>
</evidence>
<keyword evidence="5 11" id="KW-0812">Transmembrane</keyword>
<dbReference type="CDD" id="cd08764">
    <property type="entry name" value="Cyt_b561_CG1275_like"/>
    <property type="match status" value="1"/>
</dbReference>
<evidence type="ECO:0000256" key="9">
    <source>
        <dbReference type="ARBA" id="ARBA00023004"/>
    </source>
</evidence>
<dbReference type="SMART" id="SM00665">
    <property type="entry name" value="B561"/>
    <property type="match status" value="1"/>
</dbReference>
<reference evidence="13" key="1">
    <citation type="journal article" date="2023" name="IScience">
        <title>Live-bearing cockroach genome reveals convergent evolutionary mechanisms linked to viviparity in insects and beyond.</title>
        <authorList>
            <person name="Fouks B."/>
            <person name="Harrison M.C."/>
            <person name="Mikhailova A.A."/>
            <person name="Marchal E."/>
            <person name="English S."/>
            <person name="Carruthers M."/>
            <person name="Jennings E.C."/>
            <person name="Chiamaka E.L."/>
            <person name="Frigard R.A."/>
            <person name="Pippel M."/>
            <person name="Attardo G.M."/>
            <person name="Benoit J.B."/>
            <person name="Bornberg-Bauer E."/>
            <person name="Tobe S.S."/>
        </authorList>
    </citation>
    <scope>NUCLEOTIDE SEQUENCE</scope>
    <source>
        <strain evidence="13">Stay&amp;Tobe</strain>
    </source>
</reference>
<dbReference type="InterPro" id="IPR043205">
    <property type="entry name" value="CYB561/CYBRD1-like"/>
</dbReference>
<sequence>MEASQQNLEGFTLTFGVAQAVGLLTVVLVTVWAGHYCGGFSWRSNPDTEFNWHPVLMTLGMIFLYANSILIYRAFRNSRKRRLKVAHMTLHVIAFILVVIALVAVFDSHNLKDPPIPNMYTLHSWIGLSSVILFACQWVAGFITFFFPGLQSPLRASYMPVHIFFGLGGFVGAVAAALMGLTEKALWKVTDYSHLPGEGVLVNLIGVFLVLFAGLVIYVATESRFKRQPLPEDEMLLTSGLE</sequence>
<evidence type="ECO:0000313" key="14">
    <source>
        <dbReference type="Proteomes" id="UP001233999"/>
    </source>
</evidence>
<gene>
    <name evidence="13" type="ORF">L9F63_000879</name>
</gene>
<evidence type="ECO:0000256" key="10">
    <source>
        <dbReference type="ARBA" id="ARBA00023136"/>
    </source>
</evidence>
<reference evidence="13" key="2">
    <citation type="submission" date="2023-05" db="EMBL/GenBank/DDBJ databases">
        <authorList>
            <person name="Fouks B."/>
        </authorList>
    </citation>
    <scope>NUCLEOTIDE SEQUENCE</scope>
    <source>
        <strain evidence="13">Stay&amp;Tobe</strain>
        <tissue evidence="13">Testes</tissue>
    </source>
</reference>
<evidence type="ECO:0000256" key="3">
    <source>
        <dbReference type="ARBA" id="ARBA00022448"/>
    </source>
</evidence>
<keyword evidence="9" id="KW-0408">Iron</keyword>
<dbReference type="AlphaFoldDB" id="A0AAD8AMH4"/>
<dbReference type="Gene3D" id="1.20.120.1770">
    <property type="match status" value="1"/>
</dbReference>
<comment type="subcellular location">
    <subcellularLocation>
        <location evidence="2">Membrane</location>
        <topology evidence="2">Multi-pass membrane protein</topology>
    </subcellularLocation>
</comment>
<evidence type="ECO:0000256" key="11">
    <source>
        <dbReference type="SAM" id="Phobius"/>
    </source>
</evidence>
<dbReference type="GO" id="GO:0016491">
    <property type="term" value="F:oxidoreductase activity"/>
    <property type="evidence" value="ECO:0007669"/>
    <property type="project" value="InterPro"/>
</dbReference>
<evidence type="ECO:0000256" key="5">
    <source>
        <dbReference type="ARBA" id="ARBA00022692"/>
    </source>
</evidence>
<feature type="domain" description="Cytochrome b561" evidence="12">
    <location>
        <begin position="17"/>
        <end position="221"/>
    </location>
</feature>
<feature type="transmembrane region" description="Helical" evidence="11">
    <location>
        <begin position="159"/>
        <end position="180"/>
    </location>
</feature>
<dbReference type="EMBL" id="JASPKZ010000040">
    <property type="protein sequence ID" value="KAJ9600932.1"/>
    <property type="molecule type" value="Genomic_DNA"/>
</dbReference>